<accession>A0A2P5FJ77</accession>
<sequence>MVKMKRGRGVSDNKYSYLFEDDVADGSPRPRRAAKSSMDRCASNHYLPRMDHGGIKHTCNSLELVSEGALIAYG</sequence>
<evidence type="ECO:0000313" key="2">
    <source>
        <dbReference type="Proteomes" id="UP000237000"/>
    </source>
</evidence>
<protein>
    <submittedName>
        <fullName evidence="1">Uncharacterized protein</fullName>
    </submittedName>
</protein>
<gene>
    <name evidence="1" type="ORF">TorRG33x02_064170</name>
</gene>
<organism evidence="1 2">
    <name type="scientific">Trema orientale</name>
    <name type="common">Charcoal tree</name>
    <name type="synonym">Celtis orientalis</name>
    <dbReference type="NCBI Taxonomy" id="63057"/>
    <lineage>
        <taxon>Eukaryota</taxon>
        <taxon>Viridiplantae</taxon>
        <taxon>Streptophyta</taxon>
        <taxon>Embryophyta</taxon>
        <taxon>Tracheophyta</taxon>
        <taxon>Spermatophyta</taxon>
        <taxon>Magnoliopsida</taxon>
        <taxon>eudicotyledons</taxon>
        <taxon>Gunneridae</taxon>
        <taxon>Pentapetalae</taxon>
        <taxon>rosids</taxon>
        <taxon>fabids</taxon>
        <taxon>Rosales</taxon>
        <taxon>Cannabaceae</taxon>
        <taxon>Trema</taxon>
    </lineage>
</organism>
<keyword evidence="2" id="KW-1185">Reference proteome</keyword>
<evidence type="ECO:0000313" key="1">
    <source>
        <dbReference type="EMBL" id="PON97827.1"/>
    </source>
</evidence>
<name>A0A2P5FJ77_TREOI</name>
<proteinExistence type="predicted"/>
<dbReference type="EMBL" id="JXTC01000029">
    <property type="protein sequence ID" value="PON97827.1"/>
    <property type="molecule type" value="Genomic_DNA"/>
</dbReference>
<dbReference type="AlphaFoldDB" id="A0A2P5FJ77"/>
<dbReference type="InParanoid" id="A0A2P5FJ77"/>
<comment type="caution">
    <text evidence="1">The sequence shown here is derived from an EMBL/GenBank/DDBJ whole genome shotgun (WGS) entry which is preliminary data.</text>
</comment>
<reference evidence="2" key="1">
    <citation type="submission" date="2016-06" db="EMBL/GenBank/DDBJ databases">
        <title>Parallel loss of symbiosis genes in relatives of nitrogen-fixing non-legume Parasponia.</title>
        <authorList>
            <person name="Van Velzen R."/>
            <person name="Holmer R."/>
            <person name="Bu F."/>
            <person name="Rutten L."/>
            <person name="Van Zeijl A."/>
            <person name="Liu W."/>
            <person name="Santuari L."/>
            <person name="Cao Q."/>
            <person name="Sharma T."/>
            <person name="Shen D."/>
            <person name="Roswanjaya Y."/>
            <person name="Wardhani T."/>
            <person name="Kalhor M.S."/>
            <person name="Jansen J."/>
            <person name="Van den Hoogen J."/>
            <person name="Gungor B."/>
            <person name="Hartog M."/>
            <person name="Hontelez J."/>
            <person name="Verver J."/>
            <person name="Yang W.-C."/>
            <person name="Schijlen E."/>
            <person name="Repin R."/>
            <person name="Schilthuizen M."/>
            <person name="Schranz E."/>
            <person name="Heidstra R."/>
            <person name="Miyata K."/>
            <person name="Fedorova E."/>
            <person name="Kohlen W."/>
            <person name="Bisseling T."/>
            <person name="Smit S."/>
            <person name="Geurts R."/>
        </authorList>
    </citation>
    <scope>NUCLEOTIDE SEQUENCE [LARGE SCALE GENOMIC DNA]</scope>
    <source>
        <strain evidence="2">cv. RG33-2</strain>
    </source>
</reference>
<dbReference type="Proteomes" id="UP000237000">
    <property type="component" value="Unassembled WGS sequence"/>
</dbReference>